<dbReference type="Proteomes" id="UP000291832">
    <property type="component" value="Unassembled WGS sequence"/>
</dbReference>
<feature type="signal peptide" evidence="3">
    <location>
        <begin position="1"/>
        <end position="28"/>
    </location>
</feature>
<organism evidence="5 6">
    <name type="scientific">Leucobacter luti</name>
    <dbReference type="NCBI Taxonomy" id="340320"/>
    <lineage>
        <taxon>Bacteria</taxon>
        <taxon>Bacillati</taxon>
        <taxon>Actinomycetota</taxon>
        <taxon>Actinomycetes</taxon>
        <taxon>Micrococcales</taxon>
        <taxon>Microbacteriaceae</taxon>
        <taxon>Leucobacter</taxon>
    </lineage>
</organism>
<evidence type="ECO:0000313" key="6">
    <source>
        <dbReference type="Proteomes" id="UP000291832"/>
    </source>
</evidence>
<reference evidence="5 6" key="1">
    <citation type="journal article" date="2015" name="Stand. Genomic Sci.">
        <title>Genomic Encyclopedia of Bacterial and Archaeal Type Strains, Phase III: the genomes of soil and plant-associated and newly described type strains.</title>
        <authorList>
            <person name="Whitman W.B."/>
            <person name="Woyke T."/>
            <person name="Klenk H.P."/>
            <person name="Zhou Y."/>
            <person name="Lilburn T.G."/>
            <person name="Beck B.J."/>
            <person name="De Vos P."/>
            <person name="Vandamme P."/>
            <person name="Eisen J.A."/>
            <person name="Garrity G."/>
            <person name="Hugenholtz P."/>
            <person name="Kyrpides N.C."/>
        </authorList>
    </citation>
    <scope>NUCLEOTIDE SEQUENCE [LARGE SCALE GENOMIC DNA]</scope>
    <source>
        <strain evidence="5 6">RF6</strain>
    </source>
</reference>
<evidence type="ECO:0000313" key="5">
    <source>
        <dbReference type="EMBL" id="RZT64632.1"/>
    </source>
</evidence>
<protein>
    <submittedName>
        <fullName evidence="5">Htaa protein</fullName>
    </submittedName>
</protein>
<keyword evidence="3" id="KW-0732">Signal</keyword>
<evidence type="ECO:0000256" key="2">
    <source>
        <dbReference type="SAM" id="Phobius"/>
    </source>
</evidence>
<dbReference type="OrthoDB" id="4984910at2"/>
<feature type="transmembrane region" description="Helical" evidence="2">
    <location>
        <begin position="487"/>
        <end position="506"/>
    </location>
</feature>
<evidence type="ECO:0000256" key="1">
    <source>
        <dbReference type="SAM" id="MobiDB-lite"/>
    </source>
</evidence>
<evidence type="ECO:0000259" key="4">
    <source>
        <dbReference type="Pfam" id="PF04213"/>
    </source>
</evidence>
<dbReference type="Pfam" id="PF04213">
    <property type="entry name" value="HtaA"/>
    <property type="match status" value="1"/>
</dbReference>
<feature type="domain" description="Htaa" evidence="4">
    <location>
        <begin position="57"/>
        <end position="187"/>
    </location>
</feature>
<feature type="chain" id="PRO_5039136607" evidence="3">
    <location>
        <begin position="29"/>
        <end position="525"/>
    </location>
</feature>
<gene>
    <name evidence="5" type="ORF">EV139_2053</name>
</gene>
<keyword evidence="2" id="KW-0472">Membrane</keyword>
<accession>A0A4Q7TY36</accession>
<comment type="caution">
    <text evidence="5">The sequence shown here is derived from an EMBL/GenBank/DDBJ whole genome shotgun (WGS) entry which is preliminary data.</text>
</comment>
<dbReference type="RefSeq" id="WP_130454229.1">
    <property type="nucleotide sequence ID" value="NZ_QYAG01000001.1"/>
</dbReference>
<keyword evidence="6" id="KW-1185">Reference proteome</keyword>
<name>A0A4Q7TY36_9MICO</name>
<feature type="region of interest" description="Disordered" evidence="1">
    <location>
        <begin position="229"/>
        <end position="271"/>
    </location>
</feature>
<sequence length="525" mass="52851">MSRGARLVPALGLAAALLASLAAPATLAAAAPAAAPAPALAASAPAAADGRATISGGELTWGVRTSIRNYLENFGHTEGYVAAYDGASYRKGDAGARFPAAAGWVDAENDEASISFAGRLHMHGFGSPWLHFEDLRLDISGGVASLTVDMRESFTTPTRVDDVVLATFPLAGSDPVRVEGERVVIQGEEGTFPETIGANHLPRMDGQPTYGGENAYTDPFALTLELAAEPGTTPEPGVDPGTDPGTDPAPDPDPTPVAPGASKAAAHGTSTARNAAGAELTVSPAYSLADTGQTVRLEGTGFPTTGSDGTNFGGLYVLFGWVDPAAGANWGPGSGGTSGRTFTYTQDIEPQGTYQSMVSYPGNTTVPGFPTLSADGAFEMELPILGSRFESQQGIDVDCYEMQCGVMLIGAHGKTNALGEVFVPVYFTDSAEETGGAAPQLPVAAPVSANPNAAVPAAGTVGTAQPSGLAVNGGLAAGGAGDPARTALLGGVLLLSVGALGAALIFRHGRRGGPGRTNSQIGTTA</sequence>
<dbReference type="AlphaFoldDB" id="A0A4Q7TY36"/>
<keyword evidence="2" id="KW-0812">Transmembrane</keyword>
<feature type="compositionally biased region" description="Low complexity" evidence="1">
    <location>
        <begin position="229"/>
        <end position="246"/>
    </location>
</feature>
<dbReference type="EMBL" id="SHKI01000005">
    <property type="protein sequence ID" value="RZT64632.1"/>
    <property type="molecule type" value="Genomic_DNA"/>
</dbReference>
<evidence type="ECO:0000256" key="3">
    <source>
        <dbReference type="SAM" id="SignalP"/>
    </source>
</evidence>
<keyword evidence="2" id="KW-1133">Transmembrane helix</keyword>
<dbReference type="Gene3D" id="2.60.40.230">
    <property type="entry name" value="Neocarzinostatin-like"/>
    <property type="match status" value="1"/>
</dbReference>
<dbReference type="InterPro" id="IPR007331">
    <property type="entry name" value="Htaa"/>
</dbReference>
<proteinExistence type="predicted"/>
<feature type="compositionally biased region" description="Pro residues" evidence="1">
    <location>
        <begin position="247"/>
        <end position="257"/>
    </location>
</feature>